<organism evidence="1 2">
    <name type="scientific">Nephila pilipes</name>
    <name type="common">Giant wood spider</name>
    <name type="synonym">Nephila maculata</name>
    <dbReference type="NCBI Taxonomy" id="299642"/>
    <lineage>
        <taxon>Eukaryota</taxon>
        <taxon>Metazoa</taxon>
        <taxon>Ecdysozoa</taxon>
        <taxon>Arthropoda</taxon>
        <taxon>Chelicerata</taxon>
        <taxon>Arachnida</taxon>
        <taxon>Araneae</taxon>
        <taxon>Araneomorphae</taxon>
        <taxon>Entelegynae</taxon>
        <taxon>Araneoidea</taxon>
        <taxon>Nephilidae</taxon>
        <taxon>Nephila</taxon>
    </lineage>
</organism>
<sequence>MRIPIGRQPIVGLQKQWATLVIGSMGDLHIEGEKDFFLTMSKSEGPRRGEAVRVPRVRWSRFTQGQDGTRRPLIGVTS</sequence>
<accession>A0A8X6PA48</accession>
<proteinExistence type="predicted"/>
<dbReference type="Proteomes" id="UP000887013">
    <property type="component" value="Unassembled WGS sequence"/>
</dbReference>
<name>A0A8X6PA48_NEPPI</name>
<dbReference type="AlphaFoldDB" id="A0A8X6PA48"/>
<keyword evidence="2" id="KW-1185">Reference proteome</keyword>
<gene>
    <name evidence="1" type="ORF">NPIL_515161</name>
</gene>
<reference evidence="1" key="1">
    <citation type="submission" date="2020-08" db="EMBL/GenBank/DDBJ databases">
        <title>Multicomponent nature underlies the extraordinary mechanical properties of spider dragline silk.</title>
        <authorList>
            <person name="Kono N."/>
            <person name="Nakamura H."/>
            <person name="Mori M."/>
            <person name="Yoshida Y."/>
            <person name="Ohtoshi R."/>
            <person name="Malay A.D."/>
            <person name="Moran D.A.P."/>
            <person name="Tomita M."/>
            <person name="Numata K."/>
            <person name="Arakawa K."/>
        </authorList>
    </citation>
    <scope>NUCLEOTIDE SEQUENCE</scope>
</reference>
<comment type="caution">
    <text evidence="1">The sequence shown here is derived from an EMBL/GenBank/DDBJ whole genome shotgun (WGS) entry which is preliminary data.</text>
</comment>
<protein>
    <submittedName>
        <fullName evidence="1">Uncharacterized protein</fullName>
    </submittedName>
</protein>
<evidence type="ECO:0000313" key="1">
    <source>
        <dbReference type="EMBL" id="GFT53903.1"/>
    </source>
</evidence>
<evidence type="ECO:0000313" key="2">
    <source>
        <dbReference type="Proteomes" id="UP000887013"/>
    </source>
</evidence>
<dbReference type="EMBL" id="BMAW01112651">
    <property type="protein sequence ID" value="GFT53903.1"/>
    <property type="molecule type" value="Genomic_DNA"/>
</dbReference>